<keyword evidence="4" id="KW-1185">Reference proteome</keyword>
<protein>
    <submittedName>
        <fullName evidence="3">Uncharacterized protein</fullName>
    </submittedName>
</protein>
<organism evidence="3 4">
    <name type="scientific">Melipona bicolor</name>
    <dbReference type="NCBI Taxonomy" id="60889"/>
    <lineage>
        <taxon>Eukaryota</taxon>
        <taxon>Metazoa</taxon>
        <taxon>Ecdysozoa</taxon>
        <taxon>Arthropoda</taxon>
        <taxon>Hexapoda</taxon>
        <taxon>Insecta</taxon>
        <taxon>Pterygota</taxon>
        <taxon>Neoptera</taxon>
        <taxon>Endopterygota</taxon>
        <taxon>Hymenoptera</taxon>
        <taxon>Apocrita</taxon>
        <taxon>Aculeata</taxon>
        <taxon>Apoidea</taxon>
        <taxon>Anthophila</taxon>
        <taxon>Apidae</taxon>
        <taxon>Melipona</taxon>
    </lineage>
</organism>
<dbReference type="AlphaFoldDB" id="A0AA40G559"/>
<feature type="compositionally biased region" description="Basic and acidic residues" evidence="1">
    <location>
        <begin position="139"/>
        <end position="156"/>
    </location>
</feature>
<keyword evidence="2" id="KW-0472">Membrane</keyword>
<dbReference type="EMBL" id="JAHYIQ010000006">
    <property type="protein sequence ID" value="KAK1131018.1"/>
    <property type="molecule type" value="Genomic_DNA"/>
</dbReference>
<name>A0AA40G559_9HYME</name>
<evidence type="ECO:0000256" key="1">
    <source>
        <dbReference type="SAM" id="MobiDB-lite"/>
    </source>
</evidence>
<evidence type="ECO:0000256" key="2">
    <source>
        <dbReference type="SAM" id="Phobius"/>
    </source>
</evidence>
<keyword evidence="2" id="KW-0812">Transmembrane</keyword>
<evidence type="ECO:0000313" key="3">
    <source>
        <dbReference type="EMBL" id="KAK1131018.1"/>
    </source>
</evidence>
<comment type="caution">
    <text evidence="3">The sequence shown here is derived from an EMBL/GenBank/DDBJ whole genome shotgun (WGS) entry which is preliminary data.</text>
</comment>
<sequence length="255" mass="28751">MESSTWCTRRLGGSVAALSEESSTVAKFRPTSCCLSINATPVDGRSSGASCVPGTTCYCPPTPVTSVTDTDSVLRHCHCSPDRDRDPRHHYHHDHDHDHDYDYDYDHAGRIVSLCSSNRRRHLACCDLCERLRGRSCEEGERGREPKEERRPELRRGTARRQQRHVPPAEHAARVTSPRISRRDGPMSHDSSSSYVASVVRWSGHRLLESSFRWTRQKRASAWTILFLLVLVFPASADLQKQTASRDPTKDEGGE</sequence>
<feature type="region of interest" description="Disordered" evidence="1">
    <location>
        <begin position="139"/>
        <end position="193"/>
    </location>
</feature>
<accession>A0AA40G559</accession>
<reference evidence="3" key="1">
    <citation type="submission" date="2021-10" db="EMBL/GenBank/DDBJ databases">
        <title>Melipona bicolor Genome sequencing and assembly.</title>
        <authorList>
            <person name="Araujo N.S."/>
            <person name="Arias M.C."/>
        </authorList>
    </citation>
    <scope>NUCLEOTIDE SEQUENCE</scope>
    <source>
        <strain evidence="3">USP_2M_L1-L4_2017</strain>
        <tissue evidence="3">Whole body</tissue>
    </source>
</reference>
<feature type="transmembrane region" description="Helical" evidence="2">
    <location>
        <begin position="220"/>
        <end position="237"/>
    </location>
</feature>
<evidence type="ECO:0000313" key="4">
    <source>
        <dbReference type="Proteomes" id="UP001177670"/>
    </source>
</evidence>
<keyword evidence="2" id="KW-1133">Transmembrane helix</keyword>
<gene>
    <name evidence="3" type="ORF">K0M31_017321</name>
</gene>
<proteinExistence type="predicted"/>
<dbReference type="Proteomes" id="UP001177670">
    <property type="component" value="Unassembled WGS sequence"/>
</dbReference>